<evidence type="ECO:0000313" key="3">
    <source>
        <dbReference type="EnsemblPlants" id="OPUNC05G08280.1"/>
    </source>
</evidence>
<evidence type="ECO:0000256" key="1">
    <source>
        <dbReference type="SAM" id="MobiDB-lite"/>
    </source>
</evidence>
<organism evidence="3">
    <name type="scientific">Oryza punctata</name>
    <name type="common">Red rice</name>
    <dbReference type="NCBI Taxonomy" id="4537"/>
    <lineage>
        <taxon>Eukaryota</taxon>
        <taxon>Viridiplantae</taxon>
        <taxon>Streptophyta</taxon>
        <taxon>Embryophyta</taxon>
        <taxon>Tracheophyta</taxon>
        <taxon>Spermatophyta</taxon>
        <taxon>Magnoliopsida</taxon>
        <taxon>Liliopsida</taxon>
        <taxon>Poales</taxon>
        <taxon>Poaceae</taxon>
        <taxon>BOP clade</taxon>
        <taxon>Oryzoideae</taxon>
        <taxon>Oryzeae</taxon>
        <taxon>Oryzinae</taxon>
        <taxon>Oryza</taxon>
    </lineage>
</organism>
<proteinExistence type="predicted"/>
<dbReference type="Gramene" id="OPUNC05G08280.1">
    <property type="protein sequence ID" value="OPUNC05G08280.1"/>
    <property type="gene ID" value="OPUNC05G08280"/>
</dbReference>
<feature type="region of interest" description="Disordered" evidence="1">
    <location>
        <begin position="507"/>
        <end position="532"/>
    </location>
</feature>
<dbReference type="EnsemblPlants" id="OPUNC05G08280.1">
    <property type="protein sequence ID" value="OPUNC05G08280.1"/>
    <property type="gene ID" value="OPUNC05G08280"/>
</dbReference>
<dbReference type="Proteomes" id="UP000026962">
    <property type="component" value="Chromosome 5"/>
</dbReference>
<feature type="domain" description="DUF7705" evidence="2">
    <location>
        <begin position="186"/>
        <end position="465"/>
    </location>
</feature>
<name>A0A0E0L0E6_ORYPU</name>
<feature type="domain" description="DUF7705" evidence="2">
    <location>
        <begin position="65"/>
        <end position="166"/>
    </location>
</feature>
<reference evidence="3" key="2">
    <citation type="submission" date="2018-05" db="EMBL/GenBank/DDBJ databases">
        <title>OpunRS2 (Oryza punctata Reference Sequence Version 2).</title>
        <authorList>
            <person name="Zhang J."/>
            <person name="Kudrna D."/>
            <person name="Lee S."/>
            <person name="Talag J."/>
            <person name="Welchert J."/>
            <person name="Wing R.A."/>
        </authorList>
    </citation>
    <scope>NUCLEOTIDE SEQUENCE [LARGE SCALE GENOMIC DNA]</scope>
</reference>
<dbReference type="PANTHER" id="PTHR33916">
    <property type="entry name" value="EXPANSIN-LIKE EG45 DOMAIN-CONTAINING PROTEIN"/>
    <property type="match status" value="1"/>
</dbReference>
<dbReference type="InterPro" id="IPR056122">
    <property type="entry name" value="DUF7705"/>
</dbReference>
<reference evidence="3" key="1">
    <citation type="submission" date="2015-04" db="UniProtKB">
        <authorList>
            <consortium name="EnsemblPlants"/>
        </authorList>
    </citation>
    <scope>IDENTIFICATION</scope>
</reference>
<evidence type="ECO:0000313" key="4">
    <source>
        <dbReference type="Proteomes" id="UP000026962"/>
    </source>
</evidence>
<accession>A0A0E0L0E6</accession>
<dbReference type="Pfam" id="PF24804">
    <property type="entry name" value="DUF7705"/>
    <property type="match status" value="2"/>
</dbReference>
<evidence type="ECO:0000259" key="2">
    <source>
        <dbReference type="Pfam" id="PF24804"/>
    </source>
</evidence>
<sequence>MRRSDRSSPLPAAGCPLISPRWMAVRVADAAAAVASLLCFVLALSCCLAAPSITTHGSGGGGSYVSAVGDPGMRRDGLHVAWEAWNFCNEVGREAPGMGSPRGADCFDLENGVEENGQPTYKVVHRVTDADNNLRAGDPFPGAPANITDVDLYAAAKELYLGDRCQPGAVAVLDGHAQERQPGHHRSKEVSYYSVTWEKDLGSGGGAAGNGGWVFHHKLRTAPKYPWLMLYLRSDATKGFSGGYHYDTRGMTKMVPESPNFKVRVTLEVKKGGGPNSQFYLMDMGSCWKNDGRPCDGDTTTDVTRYSEMIINPETPSWCTPRRIEECPPWHTFRNGTRVHRTNAARFPYAAYHVYCSPGNARAAEQPTTYCDAYSNPQPQEIVQLVPHPVWGEFGYPTAKGQGWIGDPRTWELDVGALSQALYFYQDPGTPPAKRRWSSLDVGTEIYVSEYAEAEWTLSGFDILVPEDCVGSSQGGPVSRFYKSGGSGSNDERGLLVFCGRGRDEMRREGDFSGPRKMALEKANKGGPRATR</sequence>
<keyword evidence="4" id="KW-1185">Reference proteome</keyword>
<protein>
    <recommendedName>
        <fullName evidence="2">DUF7705 domain-containing protein</fullName>
    </recommendedName>
</protein>
<dbReference type="PANTHER" id="PTHR33916:SF8">
    <property type="entry name" value="OS05G0272800 PROTEIN"/>
    <property type="match status" value="1"/>
</dbReference>
<dbReference type="AlphaFoldDB" id="A0A0E0L0E6"/>